<organism evidence="2 3">
    <name type="scientific">Clohesyomyces aquaticus</name>
    <dbReference type="NCBI Taxonomy" id="1231657"/>
    <lineage>
        <taxon>Eukaryota</taxon>
        <taxon>Fungi</taxon>
        <taxon>Dikarya</taxon>
        <taxon>Ascomycota</taxon>
        <taxon>Pezizomycotina</taxon>
        <taxon>Dothideomycetes</taxon>
        <taxon>Pleosporomycetidae</taxon>
        <taxon>Pleosporales</taxon>
        <taxon>Lindgomycetaceae</taxon>
        <taxon>Clohesyomyces</taxon>
    </lineage>
</organism>
<dbReference type="EMBL" id="MCFA01000122">
    <property type="protein sequence ID" value="ORY05810.1"/>
    <property type="molecule type" value="Genomic_DNA"/>
</dbReference>
<feature type="domain" description="Heterokaryon incompatibility" evidence="1">
    <location>
        <begin position="79"/>
        <end position="237"/>
    </location>
</feature>
<dbReference type="PANTHER" id="PTHR24148">
    <property type="entry name" value="ANKYRIN REPEAT DOMAIN-CONTAINING PROTEIN 39 HOMOLOG-RELATED"/>
    <property type="match status" value="1"/>
</dbReference>
<gene>
    <name evidence="2" type="ORF">BCR34DRAFT_571739</name>
</gene>
<reference evidence="2 3" key="1">
    <citation type="submission" date="2016-07" db="EMBL/GenBank/DDBJ databases">
        <title>Pervasive Adenine N6-methylation of Active Genes in Fungi.</title>
        <authorList>
            <consortium name="DOE Joint Genome Institute"/>
            <person name="Mondo S.J."/>
            <person name="Dannebaum R.O."/>
            <person name="Kuo R.C."/>
            <person name="Labutti K."/>
            <person name="Haridas S."/>
            <person name="Kuo A."/>
            <person name="Salamov A."/>
            <person name="Ahrendt S.R."/>
            <person name="Lipzen A."/>
            <person name="Sullivan W."/>
            <person name="Andreopoulos W.B."/>
            <person name="Clum A."/>
            <person name="Lindquist E."/>
            <person name="Daum C."/>
            <person name="Ramamoorthy G.K."/>
            <person name="Gryganskyi A."/>
            <person name="Culley D."/>
            <person name="Magnuson J.K."/>
            <person name="James T.Y."/>
            <person name="O'Malley M.A."/>
            <person name="Stajich J.E."/>
            <person name="Spatafora J.W."/>
            <person name="Visel A."/>
            <person name="Grigoriev I.V."/>
        </authorList>
    </citation>
    <scope>NUCLEOTIDE SEQUENCE [LARGE SCALE GENOMIC DNA]</scope>
    <source>
        <strain evidence="2 3">CBS 115471</strain>
    </source>
</reference>
<dbReference type="Pfam" id="PF26639">
    <property type="entry name" value="Het-6_barrel"/>
    <property type="match status" value="1"/>
</dbReference>
<evidence type="ECO:0000259" key="1">
    <source>
        <dbReference type="Pfam" id="PF06985"/>
    </source>
</evidence>
<dbReference type="STRING" id="1231657.A0A1Y1Z6E0"/>
<name>A0A1Y1Z6E0_9PLEO</name>
<dbReference type="Proteomes" id="UP000193144">
    <property type="component" value="Unassembled WGS sequence"/>
</dbReference>
<dbReference type="AlphaFoldDB" id="A0A1Y1Z6E0"/>
<accession>A0A1Y1Z6E0</accession>
<protein>
    <submittedName>
        <fullName evidence="2">Heterokaryon incompatibility protein-domain-containing protein</fullName>
    </submittedName>
</protein>
<keyword evidence="3" id="KW-1185">Reference proteome</keyword>
<dbReference type="InterPro" id="IPR010730">
    <property type="entry name" value="HET"/>
</dbReference>
<dbReference type="OrthoDB" id="3553147at2759"/>
<evidence type="ECO:0000313" key="3">
    <source>
        <dbReference type="Proteomes" id="UP000193144"/>
    </source>
</evidence>
<dbReference type="PANTHER" id="PTHR24148:SF64">
    <property type="entry name" value="HETEROKARYON INCOMPATIBILITY DOMAIN-CONTAINING PROTEIN"/>
    <property type="match status" value="1"/>
</dbReference>
<dbReference type="Pfam" id="PF06985">
    <property type="entry name" value="HET"/>
    <property type="match status" value="1"/>
</dbReference>
<evidence type="ECO:0000313" key="2">
    <source>
        <dbReference type="EMBL" id="ORY05810.1"/>
    </source>
</evidence>
<proteinExistence type="predicted"/>
<dbReference type="InterPro" id="IPR052895">
    <property type="entry name" value="HetReg/Transcr_Mod"/>
</dbReference>
<comment type="caution">
    <text evidence="2">The sequence shown here is derived from an EMBL/GenBank/DDBJ whole genome shotgun (WGS) entry which is preliminary data.</text>
</comment>
<sequence>MLSSTVLLRCPRHRVFAQHPPVEVAVLLPTCQACSLRLLYHYHELHDGQIRLLQLLPGSHSSPIICSLTVVDIKHSPQYEALSYVWGDPSITEEIECDGRRLNVTVNLRDALRRFRYTDRVRLLWADAVCIDQANEAEKVKQVMMMGHIYWRAIQVTVWIGEDIEEDVKLGAHAAVRLMRSCIQEYEAIVSLYRDANKIPRIGSDAVPSGSDERWAWEALRRLLNRPYFKRVWVVQEVGLAREAIFYCGNLSFTRDELDEFANYLSNSGAILGQLFSIDSQQHWLMYQYGQATRGNLRIELGNDPKYAENFLDIMRLAKGLHCSDLRDAVYAFLGHPSAYKTKLLDVEPYICYPDNFFGRPTLIQANYTKTYGLKELYYDLAVAAVRTYDFGPKLFEYISHTEETIAEDYPSWIPRWNLSNEPTTFLLSPKVYYRASGRLTHTRFSIQPLSEPSSSETLPSQLHIQARFIDVICWVHPFPTESEFSVMPGANFGRERAPYDPDLNPLETLAGIFSYLRPELPNPHLHDDIDFATTIVAGLKRYEPGQRPVDENYEAHYADWCAYRIHKAVLAGPDFDEAVSKELDQKAGHEGREGRAERFALNAATACMERAFFCTEEGLIGLGPKCMKEGDECWIPRGARMPSVLRPVKGSGDHGCEDEPKMKVVGLAYIHGIMRGETVEGIGDQEWSEVAID</sequence>